<keyword evidence="1" id="KW-1133">Transmembrane helix</keyword>
<organism evidence="2 3">
    <name type="scientific">Elysia marginata</name>
    <dbReference type="NCBI Taxonomy" id="1093978"/>
    <lineage>
        <taxon>Eukaryota</taxon>
        <taxon>Metazoa</taxon>
        <taxon>Spiralia</taxon>
        <taxon>Lophotrochozoa</taxon>
        <taxon>Mollusca</taxon>
        <taxon>Gastropoda</taxon>
        <taxon>Heterobranchia</taxon>
        <taxon>Euthyneura</taxon>
        <taxon>Panpulmonata</taxon>
        <taxon>Sacoglossa</taxon>
        <taxon>Placobranchoidea</taxon>
        <taxon>Plakobranchidae</taxon>
        <taxon>Elysia</taxon>
    </lineage>
</organism>
<keyword evidence="1" id="KW-0812">Transmembrane</keyword>
<feature type="transmembrane region" description="Helical" evidence="1">
    <location>
        <begin position="105"/>
        <end position="123"/>
    </location>
</feature>
<sequence length="292" mass="33145">MPYHASLIVFPALNITALIFMIGTYVVIGLGFFPDGRLMQDSITNVFATYKLQIEPSEWVFVLWILIYTYQLLWIMYTLGTILCSTGSGFRGFPSYMDPQHIPNTVVYASIVCSVLNSLWVVLFSHHMIVSACVLLFITTPLQYLMIGTQLVSLSKATPELESVDRSLDVWVTRICMIEGMSLMATLSTTTTFFNFGMVYRYTLHLDPMATAILVQLMFLIGLLTWFVLDIKIMDKFTRYIVSPYIVTCLVQLAIVTNIPVTQALSYGLLSVYVFMTLIKCSILVHRHRNSE</sequence>
<feature type="transmembrane region" description="Helical" evidence="1">
    <location>
        <begin position="129"/>
        <end position="147"/>
    </location>
</feature>
<name>A0AAV4FT79_9GAST</name>
<dbReference type="PANTHER" id="PTHR33802:SF1">
    <property type="entry name" value="XK-RELATED PROTEIN"/>
    <property type="match status" value="1"/>
</dbReference>
<dbReference type="EMBL" id="BMAT01011622">
    <property type="protein sequence ID" value="GFR75990.1"/>
    <property type="molecule type" value="Genomic_DNA"/>
</dbReference>
<dbReference type="PANTHER" id="PTHR33802">
    <property type="entry name" value="SI:CH211-161H7.5-RELATED"/>
    <property type="match status" value="1"/>
</dbReference>
<feature type="transmembrane region" description="Helical" evidence="1">
    <location>
        <begin position="241"/>
        <end position="259"/>
    </location>
</feature>
<feature type="transmembrane region" description="Helical" evidence="1">
    <location>
        <begin position="265"/>
        <end position="285"/>
    </location>
</feature>
<gene>
    <name evidence="2" type="ORF">ElyMa_005789300</name>
</gene>
<dbReference type="AlphaFoldDB" id="A0AAV4FT79"/>
<evidence type="ECO:0000256" key="1">
    <source>
        <dbReference type="SAM" id="Phobius"/>
    </source>
</evidence>
<reference evidence="2 3" key="1">
    <citation type="journal article" date="2021" name="Elife">
        <title>Chloroplast acquisition without the gene transfer in kleptoplastic sea slugs, Plakobranchus ocellatus.</title>
        <authorList>
            <person name="Maeda T."/>
            <person name="Takahashi S."/>
            <person name="Yoshida T."/>
            <person name="Shimamura S."/>
            <person name="Takaki Y."/>
            <person name="Nagai Y."/>
            <person name="Toyoda A."/>
            <person name="Suzuki Y."/>
            <person name="Arimoto A."/>
            <person name="Ishii H."/>
            <person name="Satoh N."/>
            <person name="Nishiyama T."/>
            <person name="Hasebe M."/>
            <person name="Maruyama T."/>
            <person name="Minagawa J."/>
            <person name="Obokata J."/>
            <person name="Shigenobu S."/>
        </authorList>
    </citation>
    <scope>NUCLEOTIDE SEQUENCE [LARGE SCALE GENOMIC DNA]</scope>
</reference>
<feature type="transmembrane region" description="Helical" evidence="1">
    <location>
        <begin position="59"/>
        <end position="84"/>
    </location>
</feature>
<evidence type="ECO:0000313" key="2">
    <source>
        <dbReference type="EMBL" id="GFR75990.1"/>
    </source>
</evidence>
<accession>A0AAV4FT79</accession>
<proteinExistence type="predicted"/>
<comment type="caution">
    <text evidence="2">The sequence shown here is derived from an EMBL/GenBank/DDBJ whole genome shotgun (WGS) entry which is preliminary data.</text>
</comment>
<feature type="transmembrane region" description="Helical" evidence="1">
    <location>
        <begin position="209"/>
        <end position="229"/>
    </location>
</feature>
<keyword evidence="1" id="KW-0472">Membrane</keyword>
<feature type="transmembrane region" description="Helical" evidence="1">
    <location>
        <begin position="7"/>
        <end position="33"/>
    </location>
</feature>
<protein>
    <submittedName>
        <fullName evidence="2">Uncharacterized protein</fullName>
    </submittedName>
</protein>
<keyword evidence="3" id="KW-1185">Reference proteome</keyword>
<evidence type="ECO:0000313" key="3">
    <source>
        <dbReference type="Proteomes" id="UP000762676"/>
    </source>
</evidence>
<dbReference type="Proteomes" id="UP000762676">
    <property type="component" value="Unassembled WGS sequence"/>
</dbReference>